<dbReference type="Proteomes" id="UP000596083">
    <property type="component" value="Chromosome"/>
</dbReference>
<dbReference type="Pfam" id="PF00701">
    <property type="entry name" value="DHDPS"/>
    <property type="match status" value="1"/>
</dbReference>
<proteinExistence type="inferred from homology"/>
<dbReference type="EMBL" id="CP066786">
    <property type="protein sequence ID" value="QQM32589.1"/>
    <property type="molecule type" value="Genomic_DNA"/>
</dbReference>
<dbReference type="AlphaFoldDB" id="A0A7T7HNQ6"/>
<feature type="active site" description="Proton donor/acceptor" evidence="3">
    <location>
        <position position="137"/>
    </location>
</feature>
<evidence type="ECO:0000313" key="6">
    <source>
        <dbReference type="Proteomes" id="UP000596083"/>
    </source>
</evidence>
<dbReference type="KEGG" id="mlut:JET14_07725"/>
<dbReference type="InterPro" id="IPR002220">
    <property type="entry name" value="DapA-like"/>
</dbReference>
<evidence type="ECO:0000256" key="3">
    <source>
        <dbReference type="PIRSR" id="PIRSR001365-1"/>
    </source>
</evidence>
<keyword evidence="1 2" id="KW-0456">Lyase</keyword>
<dbReference type="PANTHER" id="PTHR42849:SF1">
    <property type="entry name" value="N-ACETYLNEURAMINATE LYASE"/>
    <property type="match status" value="1"/>
</dbReference>
<name>A0A7T7HNQ6_9HYPH</name>
<dbReference type="PIRSF" id="PIRSF001365">
    <property type="entry name" value="DHDPS"/>
    <property type="match status" value="1"/>
</dbReference>
<dbReference type="Gene3D" id="3.20.20.70">
    <property type="entry name" value="Aldolase class I"/>
    <property type="match status" value="1"/>
</dbReference>
<organism evidence="5 6">
    <name type="scientific">Martelella lutilitoris</name>
    <dbReference type="NCBI Taxonomy" id="2583532"/>
    <lineage>
        <taxon>Bacteria</taxon>
        <taxon>Pseudomonadati</taxon>
        <taxon>Pseudomonadota</taxon>
        <taxon>Alphaproteobacteria</taxon>
        <taxon>Hyphomicrobiales</taxon>
        <taxon>Aurantimonadaceae</taxon>
        <taxon>Martelella</taxon>
    </lineage>
</organism>
<evidence type="ECO:0000256" key="2">
    <source>
        <dbReference type="PIRNR" id="PIRNR001365"/>
    </source>
</evidence>
<dbReference type="PRINTS" id="PR00146">
    <property type="entry name" value="DHPICSNTHASE"/>
</dbReference>
<evidence type="ECO:0000313" key="5">
    <source>
        <dbReference type="EMBL" id="QQM32589.1"/>
    </source>
</evidence>
<feature type="active site" description="Schiff-base intermediate with substrate" evidence="3">
    <location>
        <position position="165"/>
    </location>
</feature>
<dbReference type="SMART" id="SM01130">
    <property type="entry name" value="DHDPS"/>
    <property type="match status" value="1"/>
</dbReference>
<dbReference type="PANTHER" id="PTHR42849">
    <property type="entry name" value="N-ACETYLNEURAMINATE LYASE"/>
    <property type="match status" value="1"/>
</dbReference>
<evidence type="ECO:0000256" key="4">
    <source>
        <dbReference type="PIRSR" id="PIRSR001365-2"/>
    </source>
</evidence>
<dbReference type="GO" id="GO:0019262">
    <property type="term" value="P:N-acetylneuraminate catabolic process"/>
    <property type="evidence" value="ECO:0007669"/>
    <property type="project" value="TreeGrafter"/>
</dbReference>
<evidence type="ECO:0000256" key="1">
    <source>
        <dbReference type="ARBA" id="ARBA00023239"/>
    </source>
</evidence>
<dbReference type="InterPro" id="IPR013785">
    <property type="entry name" value="Aldolase_TIM"/>
</dbReference>
<dbReference type="SUPFAM" id="SSF51569">
    <property type="entry name" value="Aldolase"/>
    <property type="match status" value="1"/>
</dbReference>
<dbReference type="GO" id="GO:0008747">
    <property type="term" value="F:N-acetylneuraminate lyase activity"/>
    <property type="evidence" value="ECO:0007669"/>
    <property type="project" value="TreeGrafter"/>
</dbReference>
<reference evidence="5 6" key="1">
    <citation type="submission" date="2020-12" db="EMBL/GenBank/DDBJ databases">
        <authorList>
            <person name="Zheng R.K."/>
            <person name="Sun C.M."/>
        </authorList>
    </citation>
    <scope>NUCLEOTIDE SEQUENCE [LARGE SCALE GENOMIC DNA]</scope>
    <source>
        <strain evidence="5 6">ZRK001</strain>
    </source>
</reference>
<dbReference type="GO" id="GO:0005829">
    <property type="term" value="C:cytosol"/>
    <property type="evidence" value="ECO:0007669"/>
    <property type="project" value="TreeGrafter"/>
</dbReference>
<accession>A0A7T7HNQ6</accession>
<feature type="binding site" evidence="4">
    <location>
        <position position="206"/>
    </location>
    <ligand>
        <name>pyruvate</name>
        <dbReference type="ChEBI" id="CHEBI:15361"/>
    </ligand>
</feature>
<gene>
    <name evidence="5" type="ORF">JET14_07725</name>
</gene>
<sequence>MTKRLGGMYAALLTAMDKDGAFSPERQRALNTYVLSQGLNGLYVAGSSGESGLLESAALSDQLGIVAEDARGHDATLIAHVGLPSLAHSIALARRAESLGYHALSALPPHSYPFSDDEIFAYYEALSEATALPLIVYEIPVRTGRPLPFDLLVRILDLRGVAGLKFSSMDLFKFASLRRARPESVFYFGFDEVYAAAATLGSDGGIGTTYNLLGGLYVEIANAIERSDIARARELQGISQQFVEILAEVGVMPGVKAAFRLHGIDIGPSRAPMALRGRDPEARIAAFLKRPEVAKWLG</sequence>
<comment type="similarity">
    <text evidence="2">Belongs to the DapA family.</text>
</comment>
<protein>
    <submittedName>
        <fullName evidence="5">Dihydrodipicolinate synthase family protein</fullName>
    </submittedName>
</protein>